<gene>
    <name evidence="2" type="ORF">HOO65_060150</name>
</gene>
<dbReference type="EMBL" id="JABSNW010000006">
    <property type="protein sequence ID" value="KAL2886320.1"/>
    <property type="molecule type" value="Genomic_DNA"/>
</dbReference>
<comment type="caution">
    <text evidence="2">The sequence shown here is derived from an EMBL/GenBank/DDBJ whole genome shotgun (WGS) entry which is preliminary data.</text>
</comment>
<feature type="compositionally biased region" description="Basic and acidic residues" evidence="1">
    <location>
        <begin position="108"/>
        <end position="121"/>
    </location>
</feature>
<evidence type="ECO:0000313" key="3">
    <source>
        <dbReference type="Proteomes" id="UP001610728"/>
    </source>
</evidence>
<evidence type="ECO:0000256" key="1">
    <source>
        <dbReference type="SAM" id="MobiDB-lite"/>
    </source>
</evidence>
<dbReference type="Proteomes" id="UP001610728">
    <property type="component" value="Unassembled WGS sequence"/>
</dbReference>
<reference evidence="2 3" key="1">
    <citation type="submission" date="2020-05" db="EMBL/GenBank/DDBJ databases">
        <title>Ceratocystis lukuohia genome.</title>
        <authorList>
            <person name="Harrington T.C."/>
            <person name="Kim K."/>
            <person name="Mayers C.G."/>
        </authorList>
    </citation>
    <scope>NUCLEOTIDE SEQUENCE [LARGE SCALE GENOMIC DNA]</scope>
    <source>
        <strain evidence="2 3">C4212</strain>
    </source>
</reference>
<keyword evidence="3" id="KW-1185">Reference proteome</keyword>
<evidence type="ECO:0000313" key="2">
    <source>
        <dbReference type="EMBL" id="KAL2886320.1"/>
    </source>
</evidence>
<organism evidence="2 3">
    <name type="scientific">Ceratocystis lukuohia</name>
    <dbReference type="NCBI Taxonomy" id="2019550"/>
    <lineage>
        <taxon>Eukaryota</taxon>
        <taxon>Fungi</taxon>
        <taxon>Dikarya</taxon>
        <taxon>Ascomycota</taxon>
        <taxon>Pezizomycotina</taxon>
        <taxon>Sordariomycetes</taxon>
        <taxon>Hypocreomycetidae</taxon>
        <taxon>Microascales</taxon>
        <taxon>Ceratocystidaceae</taxon>
        <taxon>Ceratocystis</taxon>
    </lineage>
</organism>
<name>A0ABR4MDH2_9PEZI</name>
<dbReference type="RefSeq" id="XP_070857500.1">
    <property type="nucleotide sequence ID" value="XM_071004065.1"/>
</dbReference>
<feature type="region of interest" description="Disordered" evidence="1">
    <location>
        <begin position="88"/>
        <end position="149"/>
    </location>
</feature>
<proteinExistence type="predicted"/>
<sequence>MGSSDNVNVPAAAGSYSAATIDTDLRTSINMTLLRDGHSLNSNSADWPTLVQNHALTLLRNGEASSFPDLLRRVLDDVRAANSPASLAALATADPGSPSATTNGSSSTRDKDKEKEKDTDSIHGSSESTNGDGLARNGGSTSAAPANGNFEAGLALPRAVVQSALRVTRDCLEDVVTVDE</sequence>
<feature type="compositionally biased region" description="Polar residues" evidence="1">
    <location>
        <begin position="122"/>
        <end position="131"/>
    </location>
</feature>
<dbReference type="GeneID" id="98119546"/>
<protein>
    <submittedName>
        <fullName evidence="2">Uncharacterized protein</fullName>
    </submittedName>
</protein>
<accession>A0ABR4MDH2</accession>